<dbReference type="SFLD" id="SFLDG01082">
    <property type="entry name" value="B12-binding_domain_containing"/>
    <property type="match status" value="1"/>
</dbReference>
<sequence length="376" mass="43161">MNTKPRAAYVHIPFCTQICHYCDFSKVFIKNQPVDDYLRALLTEIRAYEPGPVDTLYIGGGTPSALSAAQLEFLLEGLASIFDISQVQEWTLEANPGDLSQDKIEVMAKAGLNRISLGVQTFNDRELRQIGRMHQEKDIYENIDRLKAAGFHNISIDLIYALPNQTMEQVKTNVQKALALDIPHMSLYSLILENHTVFMNRMRRGQLNLPQEDLEVDMFHYIINSLKEAGYDHYEISNFCRPGYESRHNLMYWDNAEYYGLGAGASGYLNGVRYRNHGPIRHYLNAVEAGNARVYEEKLSLKEQMEEELFLGLRKRAGVSIQRFEQKFQRSFEDVYGPIVAQMLEEGLLIREGDRLRTSQKGLFLGDTVAERFILE</sequence>
<proteinExistence type="inferred from homology"/>
<gene>
    <name evidence="5" type="ORF">HZY94_02660</name>
</gene>
<dbReference type="EMBL" id="JACBXX010000076">
    <property type="protein sequence ID" value="NYS96100.1"/>
    <property type="molecule type" value="Genomic_DNA"/>
</dbReference>
<keyword evidence="3" id="KW-0408">Iron</keyword>
<evidence type="ECO:0000313" key="5">
    <source>
        <dbReference type="EMBL" id="NYS96100.1"/>
    </source>
</evidence>
<dbReference type="GO" id="GO:0005737">
    <property type="term" value="C:cytoplasm"/>
    <property type="evidence" value="ECO:0007669"/>
    <property type="project" value="UniProtKB-SubCell"/>
</dbReference>
<dbReference type="GO" id="GO:0004109">
    <property type="term" value="F:coproporphyrinogen oxidase activity"/>
    <property type="evidence" value="ECO:0007669"/>
    <property type="project" value="InterPro"/>
</dbReference>
<dbReference type="Proteomes" id="UP000589521">
    <property type="component" value="Unassembled WGS sequence"/>
</dbReference>
<dbReference type="SFLD" id="SFLDG01065">
    <property type="entry name" value="anaerobic_coproporphyrinogen-I"/>
    <property type="match status" value="1"/>
</dbReference>
<dbReference type="InterPro" id="IPR004559">
    <property type="entry name" value="HemW-like"/>
</dbReference>
<keyword evidence="3" id="KW-0411">Iron-sulfur</keyword>
<keyword evidence="3" id="KW-0949">S-adenosyl-L-methionine</keyword>
<dbReference type="CDD" id="cd01335">
    <property type="entry name" value="Radical_SAM"/>
    <property type="match status" value="1"/>
</dbReference>
<accession>A0A7Z0M571</accession>
<evidence type="ECO:0000256" key="1">
    <source>
        <dbReference type="ARBA" id="ARBA00006100"/>
    </source>
</evidence>
<dbReference type="InterPro" id="IPR010723">
    <property type="entry name" value="HemN_C"/>
</dbReference>
<dbReference type="PANTHER" id="PTHR13932">
    <property type="entry name" value="COPROPORPHYRINIGEN III OXIDASE"/>
    <property type="match status" value="1"/>
</dbReference>
<dbReference type="SMART" id="SM00729">
    <property type="entry name" value="Elp3"/>
    <property type="match status" value="1"/>
</dbReference>
<evidence type="ECO:0000313" key="6">
    <source>
        <dbReference type="Proteomes" id="UP000589521"/>
    </source>
</evidence>
<comment type="subcellular location">
    <subcellularLocation>
        <location evidence="3">Cytoplasm</location>
    </subcellularLocation>
</comment>
<comment type="caution">
    <text evidence="5">The sequence shown here is derived from an EMBL/GenBank/DDBJ whole genome shotgun (WGS) entry which is preliminary data.</text>
</comment>
<dbReference type="PROSITE" id="PS51918">
    <property type="entry name" value="RADICAL_SAM"/>
    <property type="match status" value="1"/>
</dbReference>
<keyword evidence="3" id="KW-0349">Heme</keyword>
<dbReference type="Pfam" id="PF04055">
    <property type="entry name" value="Radical_SAM"/>
    <property type="match status" value="1"/>
</dbReference>
<dbReference type="SUPFAM" id="SSF102114">
    <property type="entry name" value="Radical SAM enzymes"/>
    <property type="match status" value="1"/>
</dbReference>
<dbReference type="PANTHER" id="PTHR13932:SF5">
    <property type="entry name" value="RADICAL S-ADENOSYL METHIONINE DOMAIN-CONTAINING PROTEIN 1, MITOCHONDRIAL"/>
    <property type="match status" value="1"/>
</dbReference>
<dbReference type="SFLD" id="SFLDF00562">
    <property type="entry name" value="HemN-like__clustered_with_heat"/>
    <property type="match status" value="1"/>
</dbReference>
<keyword evidence="3" id="KW-0479">Metal-binding</keyword>
<dbReference type="InterPro" id="IPR034505">
    <property type="entry name" value="Coproporphyrinogen-III_oxidase"/>
</dbReference>
<organism evidence="5 6">
    <name type="scientific">Streptococcus danieliae</name>
    <dbReference type="NCBI Taxonomy" id="747656"/>
    <lineage>
        <taxon>Bacteria</taxon>
        <taxon>Bacillati</taxon>
        <taxon>Bacillota</taxon>
        <taxon>Bacilli</taxon>
        <taxon>Lactobacillales</taxon>
        <taxon>Streptococcaceae</taxon>
        <taxon>Streptococcus</taxon>
    </lineage>
</organism>
<comment type="similarity">
    <text evidence="1">Belongs to the anaerobic coproporphyrinogen-III oxidase family. HemW subfamily.</text>
</comment>
<protein>
    <recommendedName>
        <fullName evidence="2 3">Heme chaperone HemW</fullName>
    </recommendedName>
</protein>
<keyword evidence="3" id="KW-0963">Cytoplasm</keyword>
<dbReference type="InterPro" id="IPR007197">
    <property type="entry name" value="rSAM"/>
</dbReference>
<evidence type="ECO:0000256" key="3">
    <source>
        <dbReference type="RuleBase" id="RU364116"/>
    </source>
</evidence>
<dbReference type="RefSeq" id="WP_179924906.1">
    <property type="nucleotide sequence ID" value="NZ_JACBXX010000076.1"/>
</dbReference>
<name>A0A7Z0M571_9STRE</name>
<dbReference type="SFLD" id="SFLDF00288">
    <property type="entry name" value="HemN-like__clustered_with_nucl"/>
    <property type="match status" value="1"/>
</dbReference>
<dbReference type="NCBIfam" id="TIGR00539">
    <property type="entry name" value="hemN_rel"/>
    <property type="match status" value="1"/>
</dbReference>
<dbReference type="InterPro" id="IPR058240">
    <property type="entry name" value="rSAM_sf"/>
</dbReference>
<dbReference type="Gene3D" id="3.80.30.20">
    <property type="entry name" value="tm_1862 like domain"/>
    <property type="match status" value="1"/>
</dbReference>
<keyword evidence="3" id="KW-0143">Chaperone</keyword>
<dbReference type="GO" id="GO:0046872">
    <property type="term" value="F:metal ion binding"/>
    <property type="evidence" value="ECO:0007669"/>
    <property type="project" value="UniProtKB-UniRule"/>
</dbReference>
<evidence type="ECO:0000259" key="4">
    <source>
        <dbReference type="PROSITE" id="PS51918"/>
    </source>
</evidence>
<dbReference type="SFLD" id="SFLDS00029">
    <property type="entry name" value="Radical_SAM"/>
    <property type="match status" value="1"/>
</dbReference>
<dbReference type="GO" id="GO:0006779">
    <property type="term" value="P:porphyrin-containing compound biosynthetic process"/>
    <property type="evidence" value="ECO:0007669"/>
    <property type="project" value="InterPro"/>
</dbReference>
<comment type="function">
    <text evidence="3">Probably acts as a heme chaperone, transferring heme to an unknown acceptor. Binds one molecule of heme per monomer, possibly covalently. Binds 1 [4Fe-4S] cluster. The cluster is coordinated with 3 cysteines and an exchangeable S-adenosyl-L-methionine.</text>
</comment>
<dbReference type="AlphaFoldDB" id="A0A7Z0M571"/>
<evidence type="ECO:0000256" key="2">
    <source>
        <dbReference type="ARBA" id="ARBA00017228"/>
    </source>
</evidence>
<dbReference type="InterPro" id="IPR006638">
    <property type="entry name" value="Elp3/MiaA/NifB-like_rSAM"/>
</dbReference>
<keyword evidence="3" id="KW-0004">4Fe-4S</keyword>
<reference evidence="5 6" key="1">
    <citation type="submission" date="2020-07" db="EMBL/GenBank/DDBJ databases">
        <title>MOT database genomes.</title>
        <authorList>
            <person name="Joseph S."/>
            <person name="Aduse-Opoku J."/>
            <person name="Hashim A."/>
            <person name="Wade W."/>
            <person name="Curtis M."/>
        </authorList>
    </citation>
    <scope>NUCLEOTIDE SEQUENCE [LARGE SCALE GENOMIC DNA]</scope>
    <source>
        <strain evidence="5 6">STR</strain>
    </source>
</reference>
<dbReference type="GO" id="GO:0051539">
    <property type="term" value="F:4 iron, 4 sulfur cluster binding"/>
    <property type="evidence" value="ECO:0007669"/>
    <property type="project" value="UniProtKB-UniRule"/>
</dbReference>
<dbReference type="Pfam" id="PF06969">
    <property type="entry name" value="HemN_C"/>
    <property type="match status" value="1"/>
</dbReference>
<dbReference type="InterPro" id="IPR023404">
    <property type="entry name" value="rSAM_horseshoe"/>
</dbReference>
<feature type="domain" description="Radical SAM core" evidence="4">
    <location>
        <begin position="1"/>
        <end position="232"/>
    </location>
</feature>